<reference evidence="4 5" key="1">
    <citation type="submission" date="2021-03" db="EMBL/GenBank/DDBJ databases">
        <title>Sequencing the genomes of 1000 actinobacteria strains.</title>
        <authorList>
            <person name="Klenk H.-P."/>
        </authorList>
    </citation>
    <scope>NUCLEOTIDE SEQUENCE [LARGE SCALE GENOMIC DNA]</scope>
    <source>
        <strain evidence="4 5">DSM 46670</strain>
    </source>
</reference>
<dbReference type="SUPFAM" id="SSF51419">
    <property type="entry name" value="PLP-binding barrel"/>
    <property type="match status" value="1"/>
</dbReference>
<organism evidence="4 5">
    <name type="scientific">Kibdelosporangium banguiense</name>
    <dbReference type="NCBI Taxonomy" id="1365924"/>
    <lineage>
        <taxon>Bacteria</taxon>
        <taxon>Bacillati</taxon>
        <taxon>Actinomycetota</taxon>
        <taxon>Actinomycetes</taxon>
        <taxon>Pseudonocardiales</taxon>
        <taxon>Pseudonocardiaceae</taxon>
        <taxon>Kibdelosporangium</taxon>
    </lineage>
</organism>
<accession>A0ABS4TJP4</accession>
<dbReference type="CDD" id="cd06818">
    <property type="entry name" value="PLPDE_III_cryptic_DSD"/>
    <property type="match status" value="1"/>
</dbReference>
<dbReference type="InterPro" id="IPR042208">
    <property type="entry name" value="D-ser_dehydrat-like_sf"/>
</dbReference>
<comment type="caution">
    <text evidence="4">The sequence shown here is derived from an EMBL/GenBank/DDBJ whole genome shotgun (WGS) entry which is preliminary data.</text>
</comment>
<dbReference type="InterPro" id="IPR029066">
    <property type="entry name" value="PLP-binding_barrel"/>
</dbReference>
<dbReference type="InterPro" id="IPR026956">
    <property type="entry name" value="D-ser_dehydrat-like_dom"/>
</dbReference>
<evidence type="ECO:0000256" key="1">
    <source>
        <dbReference type="ARBA" id="ARBA00005323"/>
    </source>
</evidence>
<proteinExistence type="inferred from homology"/>
<dbReference type="Pfam" id="PF01168">
    <property type="entry name" value="Ala_racemase_N"/>
    <property type="match status" value="1"/>
</dbReference>
<evidence type="ECO:0000313" key="4">
    <source>
        <dbReference type="EMBL" id="MBP2324632.1"/>
    </source>
</evidence>
<dbReference type="EMBL" id="JAGINW010000001">
    <property type="protein sequence ID" value="MBP2324632.1"/>
    <property type="molecule type" value="Genomic_DNA"/>
</dbReference>
<dbReference type="PANTHER" id="PTHR28004:SF8">
    <property type="entry name" value="D-SERINE DEAMINASE"/>
    <property type="match status" value="1"/>
</dbReference>
<evidence type="ECO:0000256" key="2">
    <source>
        <dbReference type="ARBA" id="ARBA00023239"/>
    </source>
</evidence>
<dbReference type="PANTHER" id="PTHR28004">
    <property type="entry name" value="ZGC:162816-RELATED"/>
    <property type="match status" value="1"/>
</dbReference>
<feature type="domain" description="D-serine dehydratase-like" evidence="3">
    <location>
        <begin position="322"/>
        <end position="417"/>
    </location>
</feature>
<comment type="similarity">
    <text evidence="1">Belongs to the DSD1 family.</text>
</comment>
<gene>
    <name evidence="4" type="ORF">JOF56_005017</name>
</gene>
<dbReference type="InterPro" id="IPR001608">
    <property type="entry name" value="Ala_racemase_N"/>
</dbReference>
<sequence length="431" mass="46357">MVEPASIDQVAVARLAEEVIDWRFKGLPDALFGKTVAEALLSGPKLFTDGFVGPLVVLDNDAIDHNLATMRRWCESQGVALSPHGKTTMAPQLFQRQLEAGCWAITTANASQLRVYRAFGVSRIMLANQLVDPNALRWLAGELARDPGFEFFCWADSVKAVELMTEALQGTEHQVNVLVEIGAPGARTGARTPETAIAVADAIVASPVLKLVGTSGWEGSLAHDASPDALATIDAFLASIREVTAALADKFEDPDRVIVTVGGSAYFDHVADALTQPWPDGLNVFPVLRSGAYVTHDDGFYRENSPLGANSRIEGTPSFRSALRAWAQVTSKPENNLALLTIGKRDASFDEGLPEPQLIRRDGVTKPLAGAEITSLNDQHAFLSPNGADVQVGDWIGLGLSHPCTVFDKWQLLPAVGADGETVVDFIRTYF</sequence>
<dbReference type="Gene3D" id="3.20.20.10">
    <property type="entry name" value="Alanine racemase"/>
    <property type="match status" value="1"/>
</dbReference>
<dbReference type="InterPro" id="IPR051466">
    <property type="entry name" value="D-amino_acid_metab_enzyme"/>
</dbReference>
<dbReference type="Proteomes" id="UP001519332">
    <property type="component" value="Unassembled WGS sequence"/>
</dbReference>
<name>A0ABS4TJP4_9PSEU</name>
<keyword evidence="5" id="KW-1185">Reference proteome</keyword>
<keyword evidence="2" id="KW-0456">Lyase</keyword>
<dbReference type="SMART" id="SM01119">
    <property type="entry name" value="D-ser_dehydrat"/>
    <property type="match status" value="1"/>
</dbReference>
<dbReference type="RefSeq" id="WP_209641941.1">
    <property type="nucleotide sequence ID" value="NZ_JAGINW010000001.1"/>
</dbReference>
<evidence type="ECO:0000259" key="3">
    <source>
        <dbReference type="SMART" id="SM01119"/>
    </source>
</evidence>
<protein>
    <submittedName>
        <fullName evidence="4">D-serine deaminase-like pyridoxal phosphate-dependent protein</fullName>
    </submittedName>
</protein>
<dbReference type="Pfam" id="PF14031">
    <property type="entry name" value="D-ser_dehydrat"/>
    <property type="match status" value="1"/>
</dbReference>
<dbReference type="Gene3D" id="2.40.37.20">
    <property type="entry name" value="D-serine dehydratase-like domain"/>
    <property type="match status" value="1"/>
</dbReference>
<evidence type="ECO:0000313" key="5">
    <source>
        <dbReference type="Proteomes" id="UP001519332"/>
    </source>
</evidence>